<accession>A0AAD7X301</accession>
<keyword evidence="6" id="KW-1185">Reference proteome</keyword>
<gene>
    <name evidence="5" type="ORF">AAFF_G00140420</name>
</gene>
<keyword evidence="2" id="KW-1015">Disulfide bond</keyword>
<protein>
    <recommendedName>
        <fullName evidence="4">Cystatin domain-containing protein</fullName>
    </recommendedName>
</protein>
<reference evidence="5" key="1">
    <citation type="journal article" date="2023" name="Science">
        <title>Genome structures resolve the early diversification of teleost fishes.</title>
        <authorList>
            <person name="Parey E."/>
            <person name="Louis A."/>
            <person name="Montfort J."/>
            <person name="Bouchez O."/>
            <person name="Roques C."/>
            <person name="Iampietro C."/>
            <person name="Lluch J."/>
            <person name="Castinel A."/>
            <person name="Donnadieu C."/>
            <person name="Desvignes T."/>
            <person name="Floi Bucao C."/>
            <person name="Jouanno E."/>
            <person name="Wen M."/>
            <person name="Mejri S."/>
            <person name="Dirks R."/>
            <person name="Jansen H."/>
            <person name="Henkel C."/>
            <person name="Chen W.J."/>
            <person name="Zahm M."/>
            <person name="Cabau C."/>
            <person name="Klopp C."/>
            <person name="Thompson A.W."/>
            <person name="Robinson-Rechavi M."/>
            <person name="Braasch I."/>
            <person name="Lecointre G."/>
            <person name="Bobe J."/>
            <person name="Postlethwait J.H."/>
            <person name="Berthelot C."/>
            <person name="Roest Crollius H."/>
            <person name="Guiguen Y."/>
        </authorList>
    </citation>
    <scope>NUCLEOTIDE SEQUENCE</scope>
    <source>
        <strain evidence="5">NC1722</strain>
    </source>
</reference>
<dbReference type="GO" id="GO:0005770">
    <property type="term" value="C:late endosome"/>
    <property type="evidence" value="ECO:0007669"/>
    <property type="project" value="TreeGrafter"/>
</dbReference>
<keyword evidence="3" id="KW-0732">Signal</keyword>
<dbReference type="AlphaFoldDB" id="A0AAD7X301"/>
<organism evidence="5 6">
    <name type="scientific">Aldrovandia affinis</name>
    <dbReference type="NCBI Taxonomy" id="143900"/>
    <lineage>
        <taxon>Eukaryota</taxon>
        <taxon>Metazoa</taxon>
        <taxon>Chordata</taxon>
        <taxon>Craniata</taxon>
        <taxon>Vertebrata</taxon>
        <taxon>Euteleostomi</taxon>
        <taxon>Actinopterygii</taxon>
        <taxon>Neopterygii</taxon>
        <taxon>Teleostei</taxon>
        <taxon>Notacanthiformes</taxon>
        <taxon>Halosauridae</taxon>
        <taxon>Aldrovandia</taxon>
    </lineage>
</organism>
<dbReference type="GO" id="GO:0005794">
    <property type="term" value="C:Golgi apparatus"/>
    <property type="evidence" value="ECO:0007669"/>
    <property type="project" value="TreeGrafter"/>
</dbReference>
<dbReference type="GO" id="GO:0005783">
    <property type="term" value="C:endoplasmic reticulum"/>
    <property type="evidence" value="ECO:0007669"/>
    <property type="project" value="TreeGrafter"/>
</dbReference>
<dbReference type="PANTHER" id="PTHR47141:SF1">
    <property type="entry name" value="CYSTATIN-F"/>
    <property type="match status" value="1"/>
</dbReference>
<dbReference type="Pfam" id="PF00031">
    <property type="entry name" value="Cystatin"/>
    <property type="match status" value="1"/>
</dbReference>
<dbReference type="SMART" id="SM00043">
    <property type="entry name" value="CY"/>
    <property type="match status" value="1"/>
</dbReference>
<evidence type="ECO:0000256" key="1">
    <source>
        <dbReference type="ARBA" id="ARBA00009403"/>
    </source>
</evidence>
<dbReference type="InterPro" id="IPR000010">
    <property type="entry name" value="Cystatin_dom"/>
</dbReference>
<dbReference type="EMBL" id="JAINUG010000002">
    <property type="protein sequence ID" value="KAJ8418333.1"/>
    <property type="molecule type" value="Genomic_DNA"/>
</dbReference>
<evidence type="ECO:0000259" key="4">
    <source>
        <dbReference type="SMART" id="SM00043"/>
    </source>
</evidence>
<evidence type="ECO:0000256" key="3">
    <source>
        <dbReference type="SAM" id="SignalP"/>
    </source>
</evidence>
<feature type="domain" description="Cystatin" evidence="4">
    <location>
        <begin position="31"/>
        <end position="140"/>
    </location>
</feature>
<dbReference type="InterPro" id="IPR046350">
    <property type="entry name" value="Cystatin_sf"/>
</dbReference>
<dbReference type="GO" id="GO:0005764">
    <property type="term" value="C:lysosome"/>
    <property type="evidence" value="ECO:0007669"/>
    <property type="project" value="TreeGrafter"/>
</dbReference>
<dbReference type="GO" id="GO:1903979">
    <property type="term" value="P:negative regulation of microglial cell activation"/>
    <property type="evidence" value="ECO:0007669"/>
    <property type="project" value="TreeGrafter"/>
</dbReference>
<feature type="chain" id="PRO_5042200692" description="Cystatin domain-containing protein" evidence="3">
    <location>
        <begin position="20"/>
        <end position="144"/>
    </location>
</feature>
<dbReference type="GO" id="GO:0031643">
    <property type="term" value="P:positive regulation of myelination"/>
    <property type="evidence" value="ECO:0007669"/>
    <property type="project" value="TreeGrafter"/>
</dbReference>
<dbReference type="InterPro" id="IPR042886">
    <property type="entry name" value="Cystatin-F"/>
</dbReference>
<dbReference type="Proteomes" id="UP001221898">
    <property type="component" value="Unassembled WGS sequence"/>
</dbReference>
<dbReference type="GO" id="GO:0005615">
    <property type="term" value="C:extracellular space"/>
    <property type="evidence" value="ECO:0007669"/>
    <property type="project" value="TreeGrafter"/>
</dbReference>
<dbReference type="GO" id="GO:0004869">
    <property type="term" value="F:cysteine-type endopeptidase inhibitor activity"/>
    <property type="evidence" value="ECO:0007669"/>
    <property type="project" value="InterPro"/>
</dbReference>
<dbReference type="FunFam" id="3.10.450.10:FF:000004">
    <property type="entry name" value="Cystatin C"/>
    <property type="match status" value="1"/>
</dbReference>
<sequence>MGVDAWLLLLAALVGWSFQENVTDCSHMDGADPGSICNIDKNDTGVQKAVLSATYMFNNQSNDIFLFKTLAIVDAKRQIVKGIKYILELEILRTVCRKTTDNPDLSNCHFQPKGKLYQIFHCHFEVWAIPWLKWMNTTYFVCRP</sequence>
<dbReference type="SUPFAM" id="SSF54403">
    <property type="entry name" value="Cystatin/monellin"/>
    <property type="match status" value="1"/>
</dbReference>
<dbReference type="PANTHER" id="PTHR47141">
    <property type="entry name" value="CYSTATIN-F"/>
    <property type="match status" value="1"/>
</dbReference>
<feature type="signal peptide" evidence="3">
    <location>
        <begin position="1"/>
        <end position="19"/>
    </location>
</feature>
<name>A0AAD7X301_9TELE</name>
<proteinExistence type="inferred from homology"/>
<dbReference type="Gene3D" id="3.10.450.10">
    <property type="match status" value="1"/>
</dbReference>
<dbReference type="CDD" id="cd00042">
    <property type="entry name" value="CY"/>
    <property type="match status" value="1"/>
</dbReference>
<evidence type="ECO:0000313" key="6">
    <source>
        <dbReference type="Proteomes" id="UP001221898"/>
    </source>
</evidence>
<evidence type="ECO:0000256" key="2">
    <source>
        <dbReference type="ARBA" id="ARBA00023157"/>
    </source>
</evidence>
<comment type="caution">
    <text evidence="5">The sequence shown here is derived from an EMBL/GenBank/DDBJ whole genome shotgun (WGS) entry which is preliminary data.</text>
</comment>
<comment type="similarity">
    <text evidence="1">Belongs to the cystatin family.</text>
</comment>
<evidence type="ECO:0000313" key="5">
    <source>
        <dbReference type="EMBL" id="KAJ8418333.1"/>
    </source>
</evidence>
<dbReference type="GO" id="GO:0006955">
    <property type="term" value="P:immune response"/>
    <property type="evidence" value="ECO:0007669"/>
    <property type="project" value="InterPro"/>
</dbReference>